<name>A0A835GV87_9MAGN</name>
<dbReference type="PANTHER" id="PTHR31268">
    <property type="match status" value="1"/>
</dbReference>
<dbReference type="PANTHER" id="PTHR31268:SF32">
    <property type="entry name" value="GALACTINOL--SUCROSE GALACTOSYLTRANSFERASE 2-RELATED"/>
    <property type="match status" value="1"/>
</dbReference>
<dbReference type="EMBL" id="JADFTS010000009">
    <property type="protein sequence ID" value="KAF9588200.1"/>
    <property type="molecule type" value="Genomic_DNA"/>
</dbReference>
<dbReference type="AlphaFoldDB" id="A0A835GV87"/>
<sequence>MSLLRFKLWWMTQRMGMYGKDHPLETQFMLVESKDDSSEEDSTIYTVFLTLLEGQFRAVLQGNNKNEVEICLESDLEFGGVNSNATIFVETNQGLHTVYMHALAPILLKSLTRGVEKHMKTFHHREKKKVDLTAYVEKHEFCFDAVLDEQVSNDEVPCFIFQSFLRRRREGSTGHRTHFRKELLSLSACAKEGGSGIGFF</sequence>
<evidence type="ECO:0000313" key="2">
    <source>
        <dbReference type="EMBL" id="KAF9588200.1"/>
    </source>
</evidence>
<protein>
    <submittedName>
        <fullName evidence="2">Uncharacterized protein</fullName>
    </submittedName>
</protein>
<dbReference type="Pfam" id="PF05691">
    <property type="entry name" value="Raffinose_syn"/>
    <property type="match status" value="1"/>
</dbReference>
<keyword evidence="1" id="KW-0119">Carbohydrate metabolism</keyword>
<evidence type="ECO:0000256" key="1">
    <source>
        <dbReference type="ARBA" id="ARBA00023277"/>
    </source>
</evidence>
<dbReference type="Proteomes" id="UP000631114">
    <property type="component" value="Unassembled WGS sequence"/>
</dbReference>
<proteinExistence type="predicted"/>
<gene>
    <name evidence="2" type="ORF">IFM89_008214</name>
</gene>
<dbReference type="GO" id="GO:0052692">
    <property type="term" value="F:raffinose alpha-galactosidase activity"/>
    <property type="evidence" value="ECO:0007669"/>
    <property type="project" value="TreeGrafter"/>
</dbReference>
<dbReference type="InterPro" id="IPR008811">
    <property type="entry name" value="Glycosyl_hydrolases_36"/>
</dbReference>
<accession>A0A835GV87</accession>
<evidence type="ECO:0000313" key="3">
    <source>
        <dbReference type="Proteomes" id="UP000631114"/>
    </source>
</evidence>
<reference evidence="2 3" key="1">
    <citation type="submission" date="2020-10" db="EMBL/GenBank/DDBJ databases">
        <title>The Coptis chinensis genome and diversification of protoberbering-type alkaloids.</title>
        <authorList>
            <person name="Wang B."/>
            <person name="Shu S."/>
            <person name="Song C."/>
            <person name="Liu Y."/>
        </authorList>
    </citation>
    <scope>NUCLEOTIDE SEQUENCE [LARGE SCALE GENOMIC DNA]</scope>
    <source>
        <strain evidence="2">HL-2020</strain>
        <tissue evidence="2">Leaf</tissue>
    </source>
</reference>
<dbReference type="OrthoDB" id="4664297at2759"/>
<keyword evidence="3" id="KW-1185">Reference proteome</keyword>
<organism evidence="2 3">
    <name type="scientific">Coptis chinensis</name>
    <dbReference type="NCBI Taxonomy" id="261450"/>
    <lineage>
        <taxon>Eukaryota</taxon>
        <taxon>Viridiplantae</taxon>
        <taxon>Streptophyta</taxon>
        <taxon>Embryophyta</taxon>
        <taxon>Tracheophyta</taxon>
        <taxon>Spermatophyta</taxon>
        <taxon>Magnoliopsida</taxon>
        <taxon>Ranunculales</taxon>
        <taxon>Ranunculaceae</taxon>
        <taxon>Coptidoideae</taxon>
        <taxon>Coptis</taxon>
    </lineage>
</organism>
<comment type="caution">
    <text evidence="2">The sequence shown here is derived from an EMBL/GenBank/DDBJ whole genome shotgun (WGS) entry which is preliminary data.</text>
</comment>